<dbReference type="PROSITE" id="PS51677">
    <property type="entry name" value="NODB"/>
    <property type="match status" value="1"/>
</dbReference>
<evidence type="ECO:0000259" key="4">
    <source>
        <dbReference type="PROSITE" id="PS51677"/>
    </source>
</evidence>
<accession>A0AAE3MIK2</accession>
<dbReference type="InterPro" id="IPR002509">
    <property type="entry name" value="NODB_dom"/>
</dbReference>
<dbReference type="PANTHER" id="PTHR34216">
    <property type="match status" value="1"/>
</dbReference>
<comment type="subcellular location">
    <subcellularLocation>
        <location evidence="1">Secreted</location>
    </subcellularLocation>
</comment>
<dbReference type="Pfam" id="PF01522">
    <property type="entry name" value="Polysacc_deac_1"/>
    <property type="match status" value="1"/>
</dbReference>
<dbReference type="GO" id="GO:0005576">
    <property type="term" value="C:extracellular region"/>
    <property type="evidence" value="ECO:0007669"/>
    <property type="project" value="UniProtKB-SubCell"/>
</dbReference>
<dbReference type="InterPro" id="IPR011330">
    <property type="entry name" value="Glyco_hydro/deAcase_b/a-brl"/>
</dbReference>
<protein>
    <submittedName>
        <fullName evidence="5">Polysaccharide deacetylase family protein</fullName>
    </submittedName>
</protein>
<comment type="caution">
    <text evidence="5">The sequence shown here is derived from an EMBL/GenBank/DDBJ whole genome shotgun (WGS) entry which is preliminary data.</text>
</comment>
<dbReference type="PANTHER" id="PTHR34216:SF3">
    <property type="entry name" value="POLY-BETA-1,6-N-ACETYL-D-GLUCOSAMINE N-DEACETYLASE"/>
    <property type="match status" value="1"/>
</dbReference>
<evidence type="ECO:0000256" key="3">
    <source>
        <dbReference type="SAM" id="SignalP"/>
    </source>
</evidence>
<organism evidence="5 6">
    <name type="scientific">Plebeiibacterium marinum</name>
    <dbReference type="NCBI Taxonomy" id="2992111"/>
    <lineage>
        <taxon>Bacteria</taxon>
        <taxon>Pseudomonadati</taxon>
        <taxon>Bacteroidota</taxon>
        <taxon>Bacteroidia</taxon>
        <taxon>Marinilabiliales</taxon>
        <taxon>Marinilabiliaceae</taxon>
        <taxon>Plebeiibacterium</taxon>
    </lineage>
</organism>
<evidence type="ECO:0000256" key="2">
    <source>
        <dbReference type="ARBA" id="ARBA00022729"/>
    </source>
</evidence>
<dbReference type="GO" id="GO:0016810">
    <property type="term" value="F:hydrolase activity, acting on carbon-nitrogen (but not peptide) bonds"/>
    <property type="evidence" value="ECO:0007669"/>
    <property type="project" value="InterPro"/>
</dbReference>
<dbReference type="EMBL" id="JAPDPI010000057">
    <property type="protein sequence ID" value="MCW3807737.1"/>
    <property type="molecule type" value="Genomic_DNA"/>
</dbReference>
<evidence type="ECO:0000256" key="1">
    <source>
        <dbReference type="ARBA" id="ARBA00004613"/>
    </source>
</evidence>
<dbReference type="Proteomes" id="UP001207408">
    <property type="component" value="Unassembled WGS sequence"/>
</dbReference>
<dbReference type="AlphaFoldDB" id="A0AAE3MIK2"/>
<reference evidence="5" key="1">
    <citation type="submission" date="2022-10" db="EMBL/GenBank/DDBJ databases">
        <authorList>
            <person name="Yu W.X."/>
        </authorList>
    </citation>
    <scope>NUCLEOTIDE SEQUENCE</scope>
    <source>
        <strain evidence="5">D04</strain>
    </source>
</reference>
<sequence>MMNIGWQKSGKTIRFGKSYWISLLLTIVLSTSCHSQNTNDKSGVAQDYGLQEGFYAVGVVYHRFGDARYPSTNTSKESFESHLQYLKENQFVTYTASGILHGGEDSSKKVLITVDDGLKSFLTNGYPLLKKYGCKATVFVNTESVGWSDYLSWDEIQLLHGEGIEIGAHSHRHSYFMDYPDSLRKVEFEKDLDVMEMEFKEHLGFVPSVYAYPYGEFDSIMADVLFKRGYKLGFAQNSGVWSGNTNRYTIPRFPVAGRFEKLERFVQKVNMKPLVIKSKSEYPVKLDGGADYTTILRLDKSNKYQTINCFFNNQYNKEIYKLNNDTLRIKLRMPQDKRRVLLTFTAQDDNNQWLWWSKLFVNPE</sequence>
<dbReference type="InterPro" id="IPR051398">
    <property type="entry name" value="Polysacch_Deacetylase"/>
</dbReference>
<gene>
    <name evidence="5" type="ORF">OM074_19065</name>
</gene>
<feature type="domain" description="NodB homology" evidence="4">
    <location>
        <begin position="108"/>
        <end position="314"/>
    </location>
</feature>
<dbReference type="CDD" id="cd10973">
    <property type="entry name" value="CE4_DAC_u4_5s"/>
    <property type="match status" value="1"/>
</dbReference>
<dbReference type="RefSeq" id="WP_301202188.1">
    <property type="nucleotide sequence ID" value="NZ_JAPDPI010000057.1"/>
</dbReference>
<proteinExistence type="predicted"/>
<evidence type="ECO:0000313" key="6">
    <source>
        <dbReference type="Proteomes" id="UP001207408"/>
    </source>
</evidence>
<dbReference type="Gene3D" id="3.20.20.370">
    <property type="entry name" value="Glycoside hydrolase/deacetylase"/>
    <property type="match status" value="1"/>
</dbReference>
<keyword evidence="2 3" id="KW-0732">Signal</keyword>
<name>A0AAE3MIK2_9BACT</name>
<dbReference type="SUPFAM" id="SSF88713">
    <property type="entry name" value="Glycoside hydrolase/deacetylase"/>
    <property type="match status" value="1"/>
</dbReference>
<keyword evidence="6" id="KW-1185">Reference proteome</keyword>
<dbReference type="GO" id="GO:0005975">
    <property type="term" value="P:carbohydrate metabolic process"/>
    <property type="evidence" value="ECO:0007669"/>
    <property type="project" value="InterPro"/>
</dbReference>
<feature type="signal peptide" evidence="3">
    <location>
        <begin position="1"/>
        <end position="35"/>
    </location>
</feature>
<feature type="chain" id="PRO_5042277386" evidence="3">
    <location>
        <begin position="36"/>
        <end position="364"/>
    </location>
</feature>
<evidence type="ECO:0000313" key="5">
    <source>
        <dbReference type="EMBL" id="MCW3807737.1"/>
    </source>
</evidence>